<feature type="domain" description="HTH bat-type" evidence="1">
    <location>
        <begin position="174"/>
        <end position="226"/>
    </location>
</feature>
<dbReference type="InterPro" id="IPR007050">
    <property type="entry name" value="HTH_bacterioopsin"/>
</dbReference>
<reference evidence="2 3" key="1">
    <citation type="journal article" date="2007" name="Archaea">
        <title>The genome of Hyperthermus butylicus: a sulfur-reducing, peptide fermenting, neutrophilic Crenarchaeote growing up to 108 degrees C.</title>
        <authorList>
            <person name="Brugger K."/>
            <person name="Chen L."/>
            <person name="Stark M."/>
            <person name="Zibat A."/>
            <person name="Redder P."/>
            <person name="Ruepp A."/>
            <person name="Awayez M."/>
            <person name="She Q."/>
            <person name="Garrett R.A."/>
            <person name="Klenk H.P."/>
        </authorList>
    </citation>
    <scope>NUCLEOTIDE SEQUENCE [LARGE SCALE GENOMIC DNA]</scope>
    <source>
        <strain evidence="3">DSM 5456 / JCM 9403 / PLM1-5</strain>
    </source>
</reference>
<keyword evidence="3" id="KW-1185">Reference proteome</keyword>
<dbReference type="GeneID" id="25393338"/>
<proteinExistence type="predicted"/>
<dbReference type="EMBL" id="CP000493">
    <property type="protein sequence ID" value="ABM81338.1"/>
    <property type="molecule type" value="Genomic_DNA"/>
</dbReference>
<sequence>MSNVPLVVFCLRDNLECPLYMAVSSAAKKSSDTDSGPLRLVSGLAARVLRVNIDWERGVTELWVRASGGNGSMEEFERQLKRMDGLAFQRVYSSKFNNVYRILVDVSKCACLRNGKSCLLVSAPIGVMAKSVIIAPYGILCEFIVARGKGLDYLRSSGYRIVFMHRIDEYDYMLTEKQELALIYAYLMGYYSFPRRISLKSLAAKLGVSVSTLAELLRKAEAKVVEAFVRHELPHYLVGIILNREAHRRFIEEKLTSNKKACKDEETSVSEPGKAAAVVAAGGS</sequence>
<dbReference type="PANTHER" id="PTHR34236:SF1">
    <property type="entry name" value="DIMETHYL SULFOXIDE REDUCTASE TRANSCRIPTIONAL ACTIVATOR"/>
    <property type="match status" value="1"/>
</dbReference>
<evidence type="ECO:0000313" key="2">
    <source>
        <dbReference type="EMBL" id="ABM81338.1"/>
    </source>
</evidence>
<dbReference type="RefSeq" id="WP_011822656.1">
    <property type="nucleotide sequence ID" value="NC_008818.1"/>
</dbReference>
<gene>
    <name evidence="2" type="ordered locus">Hbut_1516</name>
</gene>
<dbReference type="KEGG" id="hbu:Hbut_1516"/>
<dbReference type="AlphaFoldDB" id="A2BMX7"/>
<evidence type="ECO:0000313" key="3">
    <source>
        <dbReference type="Proteomes" id="UP000002593"/>
    </source>
</evidence>
<dbReference type="OrthoDB" id="44251at2157"/>
<name>A2BMX7_HYPBU</name>
<dbReference type="HOGENOM" id="CLU_978622_0_0_2"/>
<dbReference type="PANTHER" id="PTHR34236">
    <property type="entry name" value="DIMETHYL SULFOXIDE REDUCTASE TRANSCRIPTIONAL ACTIVATOR"/>
    <property type="match status" value="1"/>
</dbReference>
<protein>
    <recommendedName>
        <fullName evidence="1">HTH bat-type domain-containing protein</fullName>
    </recommendedName>
</protein>
<accession>A2BMX7</accession>
<dbReference type="Pfam" id="PF04967">
    <property type="entry name" value="HTH_10"/>
    <property type="match status" value="1"/>
</dbReference>
<organism evidence="2 3">
    <name type="scientific">Hyperthermus butylicus (strain DSM 5456 / JCM 9403 / PLM1-5)</name>
    <dbReference type="NCBI Taxonomy" id="415426"/>
    <lineage>
        <taxon>Archaea</taxon>
        <taxon>Thermoproteota</taxon>
        <taxon>Thermoprotei</taxon>
        <taxon>Desulfurococcales</taxon>
        <taxon>Pyrodictiaceae</taxon>
        <taxon>Hyperthermus</taxon>
    </lineage>
</organism>
<dbReference type="STRING" id="415426.Hbut_1516"/>
<dbReference type="Proteomes" id="UP000002593">
    <property type="component" value="Chromosome"/>
</dbReference>
<evidence type="ECO:0000259" key="1">
    <source>
        <dbReference type="Pfam" id="PF04967"/>
    </source>
</evidence>
<dbReference type="eggNOG" id="arCOG02271">
    <property type="taxonomic scope" value="Archaea"/>
</dbReference>
<dbReference type="EnsemblBacteria" id="ABM81338">
    <property type="protein sequence ID" value="ABM81338"/>
    <property type="gene ID" value="Hbut_1516"/>
</dbReference>